<evidence type="ECO:0000256" key="1">
    <source>
        <dbReference type="ARBA" id="ARBA00005044"/>
    </source>
</evidence>
<feature type="binding site" evidence="7">
    <location>
        <begin position="122"/>
        <end position="124"/>
    </location>
    <ligand>
        <name>FMN</name>
        <dbReference type="ChEBI" id="CHEBI:58210"/>
    </ligand>
</feature>
<sequence>MNTFGVKLRLTTFGESHGIAIGGILDGFPAGVKINFDFLQNELDKRKPGSKFATKRKESDKVEVLSGVFEGLSMGTPIGFIIKNEDQKSKDYGNLKDIFRPGHADYTYFYKYGIRDYRGGGRSSARESAIRVTGGAFCQMLLNEFKISVESGVFSVGGINFNADFNEEFKKGNLDFEFAKTSEIFSLFKGFDEEFKSEILKAKNSHNSVGASVITIIKNSPIGLGEVLYDKFDARLAAAMMGINAVKAVEIGNGIKSAKIYGDENNDEISKNGFLTNNSGGILGGITNGNDILIKSYFKPTPSIFLEQNTINLSGEDEICKLKGRHDPCVGTRGSVVATAMARLVTADMLLLNTSSNLQNLKKIYG</sequence>
<dbReference type="NCBIfam" id="TIGR00033">
    <property type="entry name" value="aroC"/>
    <property type="match status" value="1"/>
</dbReference>
<evidence type="ECO:0000256" key="7">
    <source>
        <dbReference type="HAMAP-Rule" id="MF_00300"/>
    </source>
</evidence>
<evidence type="ECO:0000256" key="6">
    <source>
        <dbReference type="ARBA" id="ARBA00023239"/>
    </source>
</evidence>
<dbReference type="Pfam" id="PF01264">
    <property type="entry name" value="Chorismate_synt"/>
    <property type="match status" value="1"/>
</dbReference>
<evidence type="ECO:0000256" key="3">
    <source>
        <dbReference type="ARBA" id="ARBA00013036"/>
    </source>
</evidence>
<dbReference type="Proteomes" id="UP000234639">
    <property type="component" value="Unassembled WGS sequence"/>
</dbReference>
<dbReference type="GO" id="GO:0005829">
    <property type="term" value="C:cytosol"/>
    <property type="evidence" value="ECO:0007669"/>
    <property type="project" value="TreeGrafter"/>
</dbReference>
<dbReference type="Gene3D" id="3.60.150.10">
    <property type="entry name" value="Chorismate synthase AroC"/>
    <property type="match status" value="1"/>
</dbReference>
<feature type="binding site" evidence="7">
    <location>
        <position position="284"/>
    </location>
    <ligand>
        <name>FMN</name>
        <dbReference type="ChEBI" id="CHEBI:58210"/>
    </ligand>
</feature>
<evidence type="ECO:0000256" key="4">
    <source>
        <dbReference type="ARBA" id="ARBA00022605"/>
    </source>
</evidence>
<dbReference type="EMBL" id="PKHU01000003">
    <property type="protein sequence ID" value="PKZ29590.1"/>
    <property type="molecule type" value="Genomic_DNA"/>
</dbReference>
<comment type="pathway">
    <text evidence="1 7 8">Metabolic intermediate biosynthesis; chorismate biosynthesis; chorismate from D-erythrose 4-phosphate and phosphoenolpyruvate: step 7/7.</text>
</comment>
<evidence type="ECO:0000313" key="9">
    <source>
        <dbReference type="EMBL" id="PKZ29590.1"/>
    </source>
</evidence>
<comment type="caution">
    <text evidence="9">The sequence shown here is derived from an EMBL/GenBank/DDBJ whole genome shotgun (WGS) entry which is preliminary data.</text>
</comment>
<comment type="subunit">
    <text evidence="7">Homotetramer.</text>
</comment>
<feature type="binding site" evidence="7">
    <location>
        <position position="325"/>
    </location>
    <ligand>
        <name>FMN</name>
        <dbReference type="ChEBI" id="CHEBI:58210"/>
    </ligand>
</feature>
<evidence type="ECO:0000256" key="2">
    <source>
        <dbReference type="ARBA" id="ARBA00008014"/>
    </source>
</evidence>
<dbReference type="PROSITE" id="PS00787">
    <property type="entry name" value="CHORISMATE_SYNTHASE_1"/>
    <property type="match status" value="1"/>
</dbReference>
<comment type="similarity">
    <text evidence="2 7 8">Belongs to the chorismate synthase family.</text>
</comment>
<gene>
    <name evidence="7" type="primary">aroC</name>
    <name evidence="9" type="ORF">CYJ41_04360</name>
</gene>
<dbReference type="InterPro" id="IPR020541">
    <property type="entry name" value="Chorismate_synthase_CS"/>
</dbReference>
<reference evidence="9 10" key="1">
    <citation type="submission" date="2017-12" db="EMBL/GenBank/DDBJ databases">
        <title>Phylogenetic diversity of female urinary microbiome.</title>
        <authorList>
            <person name="Thomas-White K."/>
            <person name="Wolfe A.J."/>
        </authorList>
    </citation>
    <scope>NUCLEOTIDE SEQUENCE [LARGE SCALE GENOMIC DNA]</scope>
    <source>
        <strain evidence="9 10">UMB0112</strain>
    </source>
</reference>
<feature type="binding site" evidence="7">
    <location>
        <begin position="299"/>
        <end position="303"/>
    </location>
    <ligand>
        <name>FMN</name>
        <dbReference type="ChEBI" id="CHEBI:58210"/>
    </ligand>
</feature>
<proteinExistence type="inferred from homology"/>
<name>A0A2I1NB33_9BACT</name>
<dbReference type="InterPro" id="IPR000453">
    <property type="entry name" value="Chorismate_synth"/>
</dbReference>
<accession>A0A2I1NB33</accession>
<keyword evidence="6 7" id="KW-0456">Lyase</keyword>
<dbReference type="GO" id="GO:0009423">
    <property type="term" value="P:chorismate biosynthetic process"/>
    <property type="evidence" value="ECO:0007669"/>
    <property type="project" value="UniProtKB-UniRule"/>
</dbReference>
<feature type="binding site" evidence="7">
    <location>
        <begin position="244"/>
        <end position="245"/>
    </location>
    <ligand>
        <name>FMN</name>
        <dbReference type="ChEBI" id="CHEBI:58210"/>
    </ligand>
</feature>
<dbReference type="GO" id="GO:0004107">
    <property type="term" value="F:chorismate synthase activity"/>
    <property type="evidence" value="ECO:0007669"/>
    <property type="project" value="UniProtKB-UniRule"/>
</dbReference>
<dbReference type="PROSITE" id="PS00788">
    <property type="entry name" value="CHORISMATE_SYNTHASE_2"/>
    <property type="match status" value="1"/>
</dbReference>
<dbReference type="UniPathway" id="UPA00053">
    <property type="reaction ID" value="UER00090"/>
</dbReference>
<keyword evidence="4 7" id="KW-0028">Amino-acid biosynthesis</keyword>
<comment type="function">
    <text evidence="7">Catalyzes the anti-1,4-elimination of the C-3 phosphate and the C-6 proR hydrogen from 5-enolpyruvylshikimate-3-phosphate (EPSP) to yield chorismate, which is the branch point compound that serves as the starting substrate for the three terminal pathways of aromatic amino acid biosynthesis. This reaction introduces a second double bond into the aromatic ring system.</text>
</comment>
<feature type="binding site" evidence="7">
    <location>
        <position position="51"/>
    </location>
    <ligand>
        <name>NADP(+)</name>
        <dbReference type="ChEBI" id="CHEBI:58349"/>
    </ligand>
</feature>
<dbReference type="CDD" id="cd07304">
    <property type="entry name" value="Chorismate_synthase"/>
    <property type="match status" value="1"/>
</dbReference>
<organism evidence="9 10">
    <name type="scientific">Campylobacter ureolyticus</name>
    <dbReference type="NCBI Taxonomy" id="827"/>
    <lineage>
        <taxon>Bacteria</taxon>
        <taxon>Pseudomonadati</taxon>
        <taxon>Campylobacterota</taxon>
        <taxon>Epsilonproteobacteria</taxon>
        <taxon>Campylobacterales</taxon>
        <taxon>Campylobacteraceae</taxon>
        <taxon>Campylobacter</taxon>
    </lineage>
</organism>
<evidence type="ECO:0000256" key="5">
    <source>
        <dbReference type="ARBA" id="ARBA00023141"/>
    </source>
</evidence>
<keyword evidence="7" id="KW-0521">NADP</keyword>
<dbReference type="SUPFAM" id="SSF103263">
    <property type="entry name" value="Chorismate synthase, AroC"/>
    <property type="match status" value="1"/>
</dbReference>
<keyword evidence="5 7" id="KW-0057">Aromatic amino acid biosynthesis</keyword>
<dbReference type="EC" id="4.2.3.5" evidence="3 7"/>
<evidence type="ECO:0000313" key="10">
    <source>
        <dbReference type="Proteomes" id="UP000234639"/>
    </source>
</evidence>
<dbReference type="PIRSF" id="PIRSF001456">
    <property type="entry name" value="Chorismate_synth"/>
    <property type="match status" value="1"/>
</dbReference>
<dbReference type="InterPro" id="IPR035904">
    <property type="entry name" value="Chorismate_synth_AroC_sf"/>
</dbReference>
<keyword evidence="7" id="KW-0274">FAD</keyword>
<dbReference type="PANTHER" id="PTHR21085:SF0">
    <property type="entry name" value="CHORISMATE SYNTHASE"/>
    <property type="match status" value="1"/>
</dbReference>
<dbReference type="GO" id="GO:0010181">
    <property type="term" value="F:FMN binding"/>
    <property type="evidence" value="ECO:0007669"/>
    <property type="project" value="TreeGrafter"/>
</dbReference>
<protein>
    <recommendedName>
        <fullName evidence="3 7">Chorismate synthase</fullName>
        <shortName evidence="7">CS</shortName>
        <ecNumber evidence="3 7">4.2.3.5</ecNumber>
    </recommendedName>
    <alternativeName>
        <fullName evidence="7">5-enolpyruvylshikimate-3-phosphate phospholyase</fullName>
    </alternativeName>
</protein>
<dbReference type="RefSeq" id="WP_101637152.1">
    <property type="nucleotide sequence ID" value="NZ_PKHU01000003.1"/>
</dbReference>
<dbReference type="PANTHER" id="PTHR21085">
    <property type="entry name" value="CHORISMATE SYNTHASE"/>
    <property type="match status" value="1"/>
</dbReference>
<evidence type="ECO:0000256" key="8">
    <source>
        <dbReference type="RuleBase" id="RU000605"/>
    </source>
</evidence>
<dbReference type="HAMAP" id="MF_00300">
    <property type="entry name" value="Chorismate_synth"/>
    <property type="match status" value="1"/>
</dbReference>
<dbReference type="AlphaFoldDB" id="A0A2I1NB33"/>
<dbReference type="NCBIfam" id="NF003793">
    <property type="entry name" value="PRK05382.1"/>
    <property type="match status" value="1"/>
</dbReference>
<keyword evidence="7" id="KW-0285">Flavoprotein</keyword>
<dbReference type="GO" id="GO:0009073">
    <property type="term" value="P:aromatic amino acid family biosynthetic process"/>
    <property type="evidence" value="ECO:0007669"/>
    <property type="project" value="UniProtKB-KW"/>
</dbReference>
<feature type="binding site" evidence="7">
    <location>
        <position position="46"/>
    </location>
    <ligand>
        <name>NADP(+)</name>
        <dbReference type="ChEBI" id="CHEBI:58349"/>
    </ligand>
</feature>
<comment type="cofactor">
    <cofactor evidence="7 8">
        <name>FMNH2</name>
        <dbReference type="ChEBI" id="CHEBI:57618"/>
    </cofactor>
    <text evidence="7 8">Reduced FMN (FMNH(2)).</text>
</comment>
<comment type="catalytic activity">
    <reaction evidence="7 8">
        <text>5-O-(1-carboxyvinyl)-3-phosphoshikimate = chorismate + phosphate</text>
        <dbReference type="Rhea" id="RHEA:21020"/>
        <dbReference type="ChEBI" id="CHEBI:29748"/>
        <dbReference type="ChEBI" id="CHEBI:43474"/>
        <dbReference type="ChEBI" id="CHEBI:57701"/>
        <dbReference type="EC" id="4.2.3.5"/>
    </reaction>
</comment>
<keyword evidence="7" id="KW-0288">FMN</keyword>
<dbReference type="GO" id="GO:0008652">
    <property type="term" value="P:amino acid biosynthetic process"/>
    <property type="evidence" value="ECO:0007669"/>
    <property type="project" value="UniProtKB-KW"/>
</dbReference>